<evidence type="ECO:0000256" key="5">
    <source>
        <dbReference type="ARBA" id="ARBA00022705"/>
    </source>
</evidence>
<keyword evidence="9" id="KW-0227">DNA damage</keyword>
<dbReference type="InterPro" id="IPR042174">
    <property type="entry name" value="RecF_2"/>
</dbReference>
<dbReference type="GO" id="GO:0003697">
    <property type="term" value="F:single-stranded DNA binding"/>
    <property type="evidence" value="ECO:0007669"/>
    <property type="project" value="UniProtKB-UniRule"/>
</dbReference>
<evidence type="ECO:0000256" key="2">
    <source>
        <dbReference type="ARBA" id="ARBA00008016"/>
    </source>
</evidence>
<evidence type="ECO:0000256" key="6">
    <source>
        <dbReference type="ARBA" id="ARBA00022741"/>
    </source>
</evidence>
<feature type="domain" description="RecF/RecN/SMC N-terminal" evidence="10">
    <location>
        <begin position="5"/>
        <end position="333"/>
    </location>
</feature>
<dbReference type="Proteomes" id="UP000092695">
    <property type="component" value="Chromosome"/>
</dbReference>
<evidence type="ECO:0000313" key="12">
    <source>
        <dbReference type="Proteomes" id="UP000092695"/>
    </source>
</evidence>
<evidence type="ECO:0000256" key="4">
    <source>
        <dbReference type="ARBA" id="ARBA00022490"/>
    </source>
</evidence>
<dbReference type="Pfam" id="PF02463">
    <property type="entry name" value="SMC_N"/>
    <property type="match status" value="1"/>
</dbReference>
<dbReference type="GO" id="GO:0005737">
    <property type="term" value="C:cytoplasm"/>
    <property type="evidence" value="ECO:0007669"/>
    <property type="project" value="UniProtKB-SubCell"/>
</dbReference>
<dbReference type="GO" id="GO:0009432">
    <property type="term" value="P:SOS response"/>
    <property type="evidence" value="ECO:0007669"/>
    <property type="project" value="UniProtKB-UniRule"/>
</dbReference>
<keyword evidence="6 9" id="KW-0547">Nucleotide-binding</keyword>
<reference evidence="11 12" key="1">
    <citation type="submission" date="2016-06" db="EMBL/GenBank/DDBJ databases">
        <title>Complete genome sequence of a deep-branching marine Gamma Proteobacterium Woeseia oceani type strain XK5.</title>
        <authorList>
            <person name="Mu D."/>
            <person name="Du Z."/>
        </authorList>
    </citation>
    <scope>NUCLEOTIDE SEQUENCE [LARGE SCALE GENOMIC DNA]</scope>
    <source>
        <strain evidence="11 12">XK5</strain>
    </source>
</reference>
<evidence type="ECO:0000259" key="10">
    <source>
        <dbReference type="Pfam" id="PF02463"/>
    </source>
</evidence>
<dbReference type="Gene3D" id="1.20.1050.90">
    <property type="entry name" value="RecF/RecN/SMC, N-terminal domain"/>
    <property type="match status" value="1"/>
</dbReference>
<keyword evidence="8 9" id="KW-0238">DNA-binding</keyword>
<evidence type="ECO:0000313" key="11">
    <source>
        <dbReference type="EMBL" id="ANO52866.1"/>
    </source>
</evidence>
<dbReference type="InterPro" id="IPR027417">
    <property type="entry name" value="P-loop_NTPase"/>
</dbReference>
<gene>
    <name evidence="9" type="primary">recF</name>
    <name evidence="11" type="ORF">BA177_18225</name>
</gene>
<dbReference type="EMBL" id="CP016268">
    <property type="protein sequence ID" value="ANO52866.1"/>
    <property type="molecule type" value="Genomic_DNA"/>
</dbReference>
<dbReference type="HAMAP" id="MF_00365">
    <property type="entry name" value="RecF"/>
    <property type="match status" value="1"/>
</dbReference>
<comment type="function">
    <text evidence="9">The RecF protein is involved in DNA metabolism; it is required for DNA replication and normal SOS inducibility. RecF binds preferentially to single-stranded, linear DNA. It also seems to bind ATP.</text>
</comment>
<dbReference type="PANTHER" id="PTHR32182:SF0">
    <property type="entry name" value="DNA REPLICATION AND REPAIR PROTEIN RECF"/>
    <property type="match status" value="1"/>
</dbReference>
<name>A0A193LK99_9GAMM</name>
<dbReference type="GO" id="GO:0006260">
    <property type="term" value="P:DNA replication"/>
    <property type="evidence" value="ECO:0007669"/>
    <property type="project" value="UniProtKB-UniRule"/>
</dbReference>
<evidence type="ECO:0000256" key="8">
    <source>
        <dbReference type="ARBA" id="ARBA00023125"/>
    </source>
</evidence>
<keyword evidence="5 9" id="KW-0235">DNA replication</keyword>
<dbReference type="RefSeq" id="WP_068618629.1">
    <property type="nucleotide sequence ID" value="NZ_CP016268.1"/>
</dbReference>
<dbReference type="GO" id="GO:0000731">
    <property type="term" value="P:DNA synthesis involved in DNA repair"/>
    <property type="evidence" value="ECO:0007669"/>
    <property type="project" value="TreeGrafter"/>
</dbReference>
<dbReference type="AlphaFoldDB" id="A0A193LK99"/>
<dbReference type="GO" id="GO:0005524">
    <property type="term" value="F:ATP binding"/>
    <property type="evidence" value="ECO:0007669"/>
    <property type="project" value="UniProtKB-UniRule"/>
</dbReference>
<dbReference type="KEGG" id="woc:BA177_18225"/>
<dbReference type="NCBIfam" id="TIGR00611">
    <property type="entry name" value="recf"/>
    <property type="match status" value="1"/>
</dbReference>
<dbReference type="STRING" id="1548547.BA177_18225"/>
<dbReference type="Gene3D" id="3.40.50.300">
    <property type="entry name" value="P-loop containing nucleotide triphosphate hydrolases"/>
    <property type="match status" value="1"/>
</dbReference>
<sequence length="355" mass="38801">MPLLKFSCTDFRCLGAVDIQLHPQFSLVVGANASGKTSLLEAIAYLGRGRSFRGAGTRDLLRYGEAEFLLRGVVSCGERVDRLGVRNGKSGLEISVNGDRHGGTASLASSLPLQVIDPDVHELVGGSPDQRRRFIDWMTFHVERGYLDVWRRFRRALKQRNAVLKNGGASLDSWDREFVETAMVLHDYRKRVLATAIGVLEVEASALLGTGARFEYSQGWNEDTDLADQLRSGRGRDMASGTTNAGPHRGDLRLRVDDRLAKRLVSRGQQKLLACAMVLGSLRVTSAALGQAPLLLLDDPAAELDRDSLQKLMSAVQSLEGQVIATALSEEAVPLPHDYSLFHVEQGRVTADIAP</sequence>
<keyword evidence="4 9" id="KW-0963">Cytoplasm</keyword>
<protein>
    <recommendedName>
        <fullName evidence="3 9">DNA replication and repair protein RecF</fullName>
    </recommendedName>
</protein>
<proteinExistence type="inferred from homology"/>
<dbReference type="PROSITE" id="PS00617">
    <property type="entry name" value="RECF_1"/>
    <property type="match status" value="1"/>
</dbReference>
<dbReference type="InterPro" id="IPR001238">
    <property type="entry name" value="DNA-binding_RecF"/>
</dbReference>
<dbReference type="OrthoDB" id="9803889at2"/>
<comment type="similarity">
    <text evidence="2 9">Belongs to the RecF family.</text>
</comment>
<dbReference type="InterPro" id="IPR003395">
    <property type="entry name" value="RecF/RecN/SMC_N"/>
</dbReference>
<evidence type="ECO:0000256" key="9">
    <source>
        <dbReference type="HAMAP-Rule" id="MF_00365"/>
    </source>
</evidence>
<organism evidence="11 12">
    <name type="scientific">Woeseia oceani</name>
    <dbReference type="NCBI Taxonomy" id="1548547"/>
    <lineage>
        <taxon>Bacteria</taxon>
        <taxon>Pseudomonadati</taxon>
        <taxon>Pseudomonadota</taxon>
        <taxon>Gammaproteobacteria</taxon>
        <taxon>Woeseiales</taxon>
        <taxon>Woeseiaceae</taxon>
        <taxon>Woeseia</taxon>
    </lineage>
</organism>
<evidence type="ECO:0000256" key="3">
    <source>
        <dbReference type="ARBA" id="ARBA00020170"/>
    </source>
</evidence>
<dbReference type="GO" id="GO:0006302">
    <property type="term" value="P:double-strand break repair"/>
    <property type="evidence" value="ECO:0007669"/>
    <property type="project" value="TreeGrafter"/>
</dbReference>
<keyword evidence="12" id="KW-1185">Reference proteome</keyword>
<accession>A0A193LK99</accession>
<keyword evidence="7 9" id="KW-0067">ATP-binding</keyword>
<dbReference type="SUPFAM" id="SSF52540">
    <property type="entry name" value="P-loop containing nucleoside triphosphate hydrolases"/>
    <property type="match status" value="1"/>
</dbReference>
<feature type="binding site" evidence="9">
    <location>
        <begin position="30"/>
        <end position="37"/>
    </location>
    <ligand>
        <name>ATP</name>
        <dbReference type="ChEBI" id="CHEBI:30616"/>
    </ligand>
</feature>
<dbReference type="PANTHER" id="PTHR32182">
    <property type="entry name" value="DNA REPLICATION AND REPAIR PROTEIN RECF"/>
    <property type="match status" value="1"/>
</dbReference>
<evidence type="ECO:0000256" key="1">
    <source>
        <dbReference type="ARBA" id="ARBA00004496"/>
    </source>
</evidence>
<dbReference type="InterPro" id="IPR018078">
    <property type="entry name" value="DNA-binding_RecF_CS"/>
</dbReference>
<keyword evidence="9" id="KW-0742">SOS response</keyword>
<keyword evidence="9" id="KW-0234">DNA repair</keyword>
<evidence type="ECO:0000256" key="7">
    <source>
        <dbReference type="ARBA" id="ARBA00022840"/>
    </source>
</evidence>
<comment type="subcellular location">
    <subcellularLocation>
        <location evidence="1 9">Cytoplasm</location>
    </subcellularLocation>
</comment>